<dbReference type="Proteomes" id="UP001208570">
    <property type="component" value="Unassembled WGS sequence"/>
</dbReference>
<comment type="caution">
    <text evidence="2">The sequence shown here is derived from an EMBL/GenBank/DDBJ whole genome shotgun (WGS) entry which is preliminary data.</text>
</comment>
<proteinExistence type="predicted"/>
<feature type="domain" description="Glycolipid transfer protein" evidence="1">
    <location>
        <begin position="31"/>
        <end position="179"/>
    </location>
</feature>
<dbReference type="GO" id="GO:1902387">
    <property type="term" value="F:ceramide 1-phosphate binding"/>
    <property type="evidence" value="ECO:0007669"/>
    <property type="project" value="TreeGrafter"/>
</dbReference>
<gene>
    <name evidence="2" type="ORF">LSH36_1192g00007</name>
</gene>
<name>A0AAD9IU21_9ANNE</name>
<dbReference type="Gene3D" id="1.10.3520.10">
    <property type="entry name" value="Glycolipid transfer protein"/>
    <property type="match status" value="1"/>
</dbReference>
<dbReference type="GO" id="GO:0005829">
    <property type="term" value="C:cytosol"/>
    <property type="evidence" value="ECO:0007669"/>
    <property type="project" value="TreeGrafter"/>
</dbReference>
<dbReference type="InterPro" id="IPR036497">
    <property type="entry name" value="GLTP_sf"/>
</dbReference>
<dbReference type="GO" id="GO:1902388">
    <property type="term" value="F:ceramide 1-phosphate transfer activity"/>
    <property type="evidence" value="ECO:0007669"/>
    <property type="project" value="TreeGrafter"/>
</dbReference>
<dbReference type="GO" id="GO:0016020">
    <property type="term" value="C:membrane"/>
    <property type="evidence" value="ECO:0007669"/>
    <property type="project" value="TreeGrafter"/>
</dbReference>
<dbReference type="AlphaFoldDB" id="A0AAD9IU21"/>
<dbReference type="PANTHER" id="PTHR10219">
    <property type="entry name" value="GLYCOLIPID TRANSFER PROTEIN-RELATED"/>
    <property type="match status" value="1"/>
</dbReference>
<dbReference type="InterPro" id="IPR014830">
    <property type="entry name" value="Glycolipid_transfer_prot_dom"/>
</dbReference>
<reference evidence="2" key="1">
    <citation type="journal article" date="2023" name="Mol. Biol. Evol.">
        <title>Third-Generation Sequencing Reveals the Adaptive Role of the Epigenome in Three Deep-Sea Polychaetes.</title>
        <authorList>
            <person name="Perez M."/>
            <person name="Aroh O."/>
            <person name="Sun Y."/>
            <person name="Lan Y."/>
            <person name="Juniper S.K."/>
            <person name="Young C.R."/>
            <person name="Angers B."/>
            <person name="Qian P.Y."/>
        </authorList>
    </citation>
    <scope>NUCLEOTIDE SEQUENCE</scope>
    <source>
        <strain evidence="2">P08H-3</strain>
    </source>
</reference>
<organism evidence="2 3">
    <name type="scientific">Paralvinella palmiformis</name>
    <dbReference type="NCBI Taxonomy" id="53620"/>
    <lineage>
        <taxon>Eukaryota</taxon>
        <taxon>Metazoa</taxon>
        <taxon>Spiralia</taxon>
        <taxon>Lophotrochozoa</taxon>
        <taxon>Annelida</taxon>
        <taxon>Polychaeta</taxon>
        <taxon>Sedentaria</taxon>
        <taxon>Canalipalpata</taxon>
        <taxon>Terebellida</taxon>
        <taxon>Terebelliformia</taxon>
        <taxon>Alvinellidae</taxon>
        <taxon>Paralvinella</taxon>
    </lineage>
</organism>
<accession>A0AAD9IU21</accession>
<evidence type="ECO:0000313" key="3">
    <source>
        <dbReference type="Proteomes" id="UP001208570"/>
    </source>
</evidence>
<sequence>MGVKNPDLNHVLDLPLLLDSASRCLSSADNIKTDDYLCIMHQLKKLLFSFHPGLSVVYKSGRSGLKSLEIHRVSGARCYYDSLGTMVQYEMDNDLLKGSSRLASGSVALRDLNHILGFILQFLLLLQQTELANEPFSAKERIGIYMKTLGIHHSLLVRLSCKMALSQCPGRHRLIQKFSTQCPDANRPTAVLNQLLEELYPVHDAVQLLLNVVIV</sequence>
<protein>
    <recommendedName>
        <fullName evidence="1">Glycolipid transfer protein domain-containing protein</fullName>
    </recommendedName>
</protein>
<dbReference type="Pfam" id="PF08718">
    <property type="entry name" value="GLTP"/>
    <property type="match status" value="1"/>
</dbReference>
<evidence type="ECO:0000313" key="2">
    <source>
        <dbReference type="EMBL" id="KAK2140971.1"/>
    </source>
</evidence>
<dbReference type="SUPFAM" id="SSF110004">
    <property type="entry name" value="Glycolipid transfer protein, GLTP"/>
    <property type="match status" value="1"/>
</dbReference>
<dbReference type="PANTHER" id="PTHR10219:SF43">
    <property type="entry name" value="GLYCOLIPID TRANSFER PROTEIN DOMAIN-CONTAINING PROTEIN"/>
    <property type="match status" value="1"/>
</dbReference>
<dbReference type="EMBL" id="JAODUP010001193">
    <property type="protein sequence ID" value="KAK2140971.1"/>
    <property type="molecule type" value="Genomic_DNA"/>
</dbReference>
<keyword evidence="3" id="KW-1185">Reference proteome</keyword>
<evidence type="ECO:0000259" key="1">
    <source>
        <dbReference type="Pfam" id="PF08718"/>
    </source>
</evidence>